<organism evidence="2 3">
    <name type="scientific">Homarus americanus</name>
    <name type="common">American lobster</name>
    <dbReference type="NCBI Taxonomy" id="6706"/>
    <lineage>
        <taxon>Eukaryota</taxon>
        <taxon>Metazoa</taxon>
        <taxon>Ecdysozoa</taxon>
        <taxon>Arthropoda</taxon>
        <taxon>Crustacea</taxon>
        <taxon>Multicrustacea</taxon>
        <taxon>Malacostraca</taxon>
        <taxon>Eumalacostraca</taxon>
        <taxon>Eucarida</taxon>
        <taxon>Decapoda</taxon>
        <taxon>Pleocyemata</taxon>
        <taxon>Astacidea</taxon>
        <taxon>Nephropoidea</taxon>
        <taxon>Nephropidae</taxon>
        <taxon>Homarus</taxon>
    </lineage>
</organism>
<accession>A0A8J5JIV8</accession>
<evidence type="ECO:0000313" key="2">
    <source>
        <dbReference type="EMBL" id="KAG7156986.1"/>
    </source>
</evidence>
<dbReference type="InterPro" id="IPR057726">
    <property type="entry name" value="Tsg_C"/>
</dbReference>
<protein>
    <submittedName>
        <fullName evidence="2">Twisted gastrulation-like</fullName>
    </submittedName>
</protein>
<gene>
    <name evidence="2" type="primary">tsg-L</name>
    <name evidence="2" type="ORF">Hamer_G015925</name>
</gene>
<dbReference type="GO" id="GO:0005615">
    <property type="term" value="C:extracellular space"/>
    <property type="evidence" value="ECO:0007669"/>
    <property type="project" value="TreeGrafter"/>
</dbReference>
<feature type="domain" description="Tsg C-terminal" evidence="1">
    <location>
        <begin position="30"/>
        <end position="90"/>
    </location>
</feature>
<dbReference type="PANTHER" id="PTHR12312:SF16">
    <property type="entry name" value="TWISTED GASTRULATION PROTEIN HOMOLOG 1-A-RELATED"/>
    <property type="match status" value="1"/>
</dbReference>
<dbReference type="GO" id="GO:0030510">
    <property type="term" value="P:regulation of BMP signaling pathway"/>
    <property type="evidence" value="ECO:0007669"/>
    <property type="project" value="TreeGrafter"/>
</dbReference>
<keyword evidence="3" id="KW-1185">Reference proteome</keyword>
<proteinExistence type="predicted"/>
<dbReference type="InterPro" id="IPR006761">
    <property type="entry name" value="Tsg"/>
</dbReference>
<name>A0A8J5JIV8_HOMAM</name>
<dbReference type="Proteomes" id="UP000747542">
    <property type="component" value="Unassembled WGS sequence"/>
</dbReference>
<dbReference type="AlphaFoldDB" id="A0A8J5JIV8"/>
<evidence type="ECO:0000313" key="3">
    <source>
        <dbReference type="Proteomes" id="UP000747542"/>
    </source>
</evidence>
<dbReference type="EMBL" id="JAHLQT010038275">
    <property type="protein sequence ID" value="KAG7156986.1"/>
    <property type="molecule type" value="Genomic_DNA"/>
</dbReference>
<reference evidence="2" key="1">
    <citation type="journal article" date="2021" name="Sci. Adv.">
        <title>The American lobster genome reveals insights on longevity, neural, and immune adaptations.</title>
        <authorList>
            <person name="Polinski J.M."/>
            <person name="Zimin A.V."/>
            <person name="Clark K.F."/>
            <person name="Kohn A.B."/>
            <person name="Sadowski N."/>
            <person name="Timp W."/>
            <person name="Ptitsyn A."/>
            <person name="Khanna P."/>
            <person name="Romanova D.Y."/>
            <person name="Williams P."/>
            <person name="Greenwood S.J."/>
            <person name="Moroz L.L."/>
            <person name="Walt D.R."/>
            <person name="Bodnar A.G."/>
        </authorList>
    </citation>
    <scope>NUCLEOTIDE SEQUENCE</scope>
    <source>
        <strain evidence="2">GMGI-L3</strain>
    </source>
</reference>
<dbReference type="Pfam" id="PF04668">
    <property type="entry name" value="Tsg"/>
    <property type="match status" value="1"/>
</dbReference>
<dbReference type="PANTHER" id="PTHR12312">
    <property type="entry name" value="TWISTED GASTRULATION PROTEIN HOMOLOG 1-A-RELATED"/>
    <property type="match status" value="1"/>
</dbReference>
<evidence type="ECO:0000259" key="1">
    <source>
        <dbReference type="Pfam" id="PF04668"/>
    </source>
</evidence>
<sequence length="131" mass="14499">MKSNYATCLPTQDPASQSLMKFISKCLFFMVTVNCTVMYMSQCMSGSKCKATCTTTGATAYRWFFDGCCECVGSPCINYGVNESRCIQCPMVDEDEYDEVLTDQYLAGNSADNFDEVAAQRDIISENDPAL</sequence>
<comment type="caution">
    <text evidence="2">The sequence shown here is derived from an EMBL/GenBank/DDBJ whole genome shotgun (WGS) entry which is preliminary data.</text>
</comment>